<dbReference type="SUPFAM" id="SSF52943">
    <property type="entry name" value="ATP synthase (F1-ATPase), gamma subunit"/>
    <property type="match status" value="1"/>
</dbReference>
<organism evidence="9">
    <name type="scientific">candidate division CPR1 bacterium ADurb.Bin160</name>
    <dbReference type="NCBI Taxonomy" id="1852826"/>
    <lineage>
        <taxon>Bacteria</taxon>
        <taxon>candidate division CPR1</taxon>
    </lineage>
</organism>
<name>A0A1V5ZPW1_9BACT</name>
<gene>
    <name evidence="9" type="ORF">BWY04_00323</name>
</gene>
<evidence type="ECO:0000256" key="8">
    <source>
        <dbReference type="ARBA" id="ARBA00023310"/>
    </source>
</evidence>
<dbReference type="GO" id="GO:0045259">
    <property type="term" value="C:proton-transporting ATP synthase complex"/>
    <property type="evidence" value="ECO:0007669"/>
    <property type="project" value="UniProtKB-KW"/>
</dbReference>
<dbReference type="GO" id="GO:0046933">
    <property type="term" value="F:proton-transporting ATP synthase activity, rotational mechanism"/>
    <property type="evidence" value="ECO:0007669"/>
    <property type="project" value="InterPro"/>
</dbReference>
<keyword evidence="4" id="KW-0375">Hydrogen ion transport</keyword>
<evidence type="ECO:0000256" key="6">
    <source>
        <dbReference type="ARBA" id="ARBA00023136"/>
    </source>
</evidence>
<dbReference type="EMBL" id="MWDB01000004">
    <property type="protein sequence ID" value="OQB42259.1"/>
    <property type="molecule type" value="Genomic_DNA"/>
</dbReference>
<sequence length="55" mass="6403">MTDAKKIKSVSNLGQITENLEQVSAFKLQKIRKQTENYKQFMKDFLEIFSSVGFD</sequence>
<dbReference type="Gene3D" id="1.10.287.80">
    <property type="entry name" value="ATP synthase, gamma subunit, helix hairpin domain"/>
    <property type="match status" value="1"/>
</dbReference>
<evidence type="ECO:0000256" key="7">
    <source>
        <dbReference type="ARBA" id="ARBA00023196"/>
    </source>
</evidence>
<dbReference type="Proteomes" id="UP000485621">
    <property type="component" value="Unassembled WGS sequence"/>
</dbReference>
<keyword evidence="3" id="KW-0813">Transport</keyword>
<dbReference type="AlphaFoldDB" id="A0A1V5ZPW1"/>
<keyword evidence="7" id="KW-0139">CF(1)</keyword>
<keyword evidence="5" id="KW-0406">Ion transport</keyword>
<evidence type="ECO:0000256" key="4">
    <source>
        <dbReference type="ARBA" id="ARBA00022781"/>
    </source>
</evidence>
<comment type="caution">
    <text evidence="9">The sequence shown here is derived from an EMBL/GenBank/DDBJ whole genome shotgun (WGS) entry which is preliminary data.</text>
</comment>
<reference evidence="9" key="1">
    <citation type="submission" date="2017-02" db="EMBL/GenBank/DDBJ databases">
        <title>Delving into the versatile metabolic prowess of the omnipresent phylum Bacteroidetes.</title>
        <authorList>
            <person name="Nobu M.K."/>
            <person name="Mei R."/>
            <person name="Narihiro T."/>
            <person name="Kuroda K."/>
            <person name="Liu W.-T."/>
        </authorList>
    </citation>
    <scope>NUCLEOTIDE SEQUENCE</scope>
    <source>
        <strain evidence="9">ADurb.Bin160</strain>
    </source>
</reference>
<protein>
    <submittedName>
        <fullName evidence="9">F0F1 ATP synthase subunit gamma</fullName>
    </submittedName>
</protein>
<comment type="similarity">
    <text evidence="2">Belongs to the ATPase gamma chain family.</text>
</comment>
<evidence type="ECO:0000256" key="1">
    <source>
        <dbReference type="ARBA" id="ARBA00004170"/>
    </source>
</evidence>
<keyword evidence="6" id="KW-0472">Membrane</keyword>
<evidence type="ECO:0000313" key="9">
    <source>
        <dbReference type="EMBL" id="OQB42259.1"/>
    </source>
</evidence>
<proteinExistence type="inferred from homology"/>
<evidence type="ECO:0000256" key="5">
    <source>
        <dbReference type="ARBA" id="ARBA00023065"/>
    </source>
</evidence>
<evidence type="ECO:0000256" key="2">
    <source>
        <dbReference type="ARBA" id="ARBA00007681"/>
    </source>
</evidence>
<evidence type="ECO:0000256" key="3">
    <source>
        <dbReference type="ARBA" id="ARBA00022448"/>
    </source>
</evidence>
<comment type="subcellular location">
    <subcellularLocation>
        <location evidence="1">Membrane</location>
        <topology evidence="1">Peripheral membrane protein</topology>
    </subcellularLocation>
</comment>
<dbReference type="InterPro" id="IPR035968">
    <property type="entry name" value="ATP_synth_F1_ATPase_gsu"/>
</dbReference>
<accession>A0A1V5ZPW1</accession>
<keyword evidence="8" id="KW-0066">ATP synthesis</keyword>